<organism evidence="1 2">
    <name type="scientific">Prevotella brunnea</name>
    <dbReference type="NCBI Taxonomy" id="2508867"/>
    <lineage>
        <taxon>Bacteria</taxon>
        <taxon>Pseudomonadati</taxon>
        <taxon>Bacteroidota</taxon>
        <taxon>Bacteroidia</taxon>
        <taxon>Bacteroidales</taxon>
        <taxon>Prevotellaceae</taxon>
        <taxon>Prevotella</taxon>
    </lineage>
</organism>
<dbReference type="AlphaFoldDB" id="A0A5C8GK35"/>
<dbReference type="OrthoDB" id="1025741at2"/>
<evidence type="ECO:0000313" key="2">
    <source>
        <dbReference type="Proteomes" id="UP000321612"/>
    </source>
</evidence>
<dbReference type="RefSeq" id="WP_147785539.1">
    <property type="nucleotide sequence ID" value="NZ_SDIK01000029.1"/>
</dbReference>
<accession>A0A5C8GK35</accession>
<proteinExistence type="predicted"/>
<evidence type="ECO:0000313" key="1">
    <source>
        <dbReference type="EMBL" id="TXJ62460.1"/>
    </source>
</evidence>
<name>A0A5C8GK35_9BACT</name>
<protein>
    <submittedName>
        <fullName evidence="1">Uncharacterized protein</fullName>
    </submittedName>
</protein>
<sequence length="287" mass="32405">MKKIFIISTAILLSISLYGQDIHDTESMESTDIAPIESAHLQGPRKATEAEKEYARMLAEERVQQQQIDNNLPLVDENGQVITPNDIHYPYWDYGWDTSAWRLHRGLNVNVGASVFANFGNGYHNGAGFTQDVSLMYVTNLSPKTTLAVGGYFNNMIYDGNNYTSAGINALLGYQFDEHWSAYAFVQKAFTSDNFSPWLMGCGALGYGGFGMGYAPAYYDWGYHPYMGYGYSGMANRFMDRIGGGVTYRWGERNQNSISINVEVDRMPQPKNRNYLYNIGRYGYPVR</sequence>
<reference evidence="2" key="1">
    <citation type="submission" date="2019-05" db="EMBL/GenBank/DDBJ databases">
        <title>Prevotella brunnea sp. nov., isolated from a wound of a patient.</title>
        <authorList>
            <person name="Buhl M."/>
        </authorList>
    </citation>
    <scope>NUCLEOTIDE SEQUENCE [LARGE SCALE GENOMIC DNA]</scope>
    <source>
        <strain evidence="2">A2672</strain>
    </source>
</reference>
<comment type="caution">
    <text evidence="1">The sequence shown here is derived from an EMBL/GenBank/DDBJ whole genome shotgun (WGS) entry which is preliminary data.</text>
</comment>
<dbReference type="EMBL" id="SDIK01000029">
    <property type="protein sequence ID" value="TXJ62460.1"/>
    <property type="molecule type" value="Genomic_DNA"/>
</dbReference>
<dbReference type="Proteomes" id="UP000321612">
    <property type="component" value="Unassembled WGS sequence"/>
</dbReference>
<keyword evidence="2" id="KW-1185">Reference proteome</keyword>
<gene>
    <name evidence="1" type="ORF">ETF27_04395</name>
</gene>